<keyword evidence="3" id="KW-1185">Reference proteome</keyword>
<dbReference type="SUPFAM" id="SSF81383">
    <property type="entry name" value="F-box domain"/>
    <property type="match status" value="1"/>
</dbReference>
<dbReference type="EMBL" id="JARKIB010000125">
    <property type="protein sequence ID" value="KAJ7735698.1"/>
    <property type="molecule type" value="Genomic_DNA"/>
</dbReference>
<protein>
    <recommendedName>
        <fullName evidence="4">F-box domain-containing protein</fullName>
    </recommendedName>
</protein>
<keyword evidence="1" id="KW-0175">Coiled coil</keyword>
<gene>
    <name evidence="2" type="ORF">B0H16DRAFT_1326939</name>
</gene>
<dbReference type="InterPro" id="IPR036047">
    <property type="entry name" value="F-box-like_dom_sf"/>
</dbReference>
<dbReference type="Proteomes" id="UP001215598">
    <property type="component" value="Unassembled WGS sequence"/>
</dbReference>
<sequence>MSIAHVQKTIQDLRDRLAFHEREMASLTIQIAAHNTTLNLLQDPISQLPLEIATHIFSLCPSTFPSLVDPFSAPLLLTQVSNTWADITIATPSLW</sequence>
<evidence type="ECO:0000313" key="2">
    <source>
        <dbReference type="EMBL" id="KAJ7735698.1"/>
    </source>
</evidence>
<feature type="non-terminal residue" evidence="2">
    <location>
        <position position="95"/>
    </location>
</feature>
<organism evidence="2 3">
    <name type="scientific">Mycena metata</name>
    <dbReference type="NCBI Taxonomy" id="1033252"/>
    <lineage>
        <taxon>Eukaryota</taxon>
        <taxon>Fungi</taxon>
        <taxon>Dikarya</taxon>
        <taxon>Basidiomycota</taxon>
        <taxon>Agaricomycotina</taxon>
        <taxon>Agaricomycetes</taxon>
        <taxon>Agaricomycetidae</taxon>
        <taxon>Agaricales</taxon>
        <taxon>Marasmiineae</taxon>
        <taxon>Mycenaceae</taxon>
        <taxon>Mycena</taxon>
    </lineage>
</organism>
<evidence type="ECO:0000256" key="1">
    <source>
        <dbReference type="SAM" id="Coils"/>
    </source>
</evidence>
<dbReference type="Gene3D" id="1.20.1280.50">
    <property type="match status" value="1"/>
</dbReference>
<comment type="caution">
    <text evidence="2">The sequence shown here is derived from an EMBL/GenBank/DDBJ whole genome shotgun (WGS) entry which is preliminary data.</text>
</comment>
<evidence type="ECO:0000313" key="3">
    <source>
        <dbReference type="Proteomes" id="UP001215598"/>
    </source>
</evidence>
<reference evidence="2" key="1">
    <citation type="submission" date="2023-03" db="EMBL/GenBank/DDBJ databases">
        <title>Massive genome expansion in bonnet fungi (Mycena s.s.) driven by repeated elements and novel gene families across ecological guilds.</title>
        <authorList>
            <consortium name="Lawrence Berkeley National Laboratory"/>
            <person name="Harder C.B."/>
            <person name="Miyauchi S."/>
            <person name="Viragh M."/>
            <person name="Kuo A."/>
            <person name="Thoen E."/>
            <person name="Andreopoulos B."/>
            <person name="Lu D."/>
            <person name="Skrede I."/>
            <person name="Drula E."/>
            <person name="Henrissat B."/>
            <person name="Morin E."/>
            <person name="Kohler A."/>
            <person name="Barry K."/>
            <person name="LaButti K."/>
            <person name="Morin E."/>
            <person name="Salamov A."/>
            <person name="Lipzen A."/>
            <person name="Mereny Z."/>
            <person name="Hegedus B."/>
            <person name="Baldrian P."/>
            <person name="Stursova M."/>
            <person name="Weitz H."/>
            <person name="Taylor A."/>
            <person name="Grigoriev I.V."/>
            <person name="Nagy L.G."/>
            <person name="Martin F."/>
            <person name="Kauserud H."/>
        </authorList>
    </citation>
    <scope>NUCLEOTIDE SEQUENCE</scope>
    <source>
        <strain evidence="2">CBHHK182m</strain>
    </source>
</reference>
<feature type="coiled-coil region" evidence="1">
    <location>
        <begin position="3"/>
        <end position="30"/>
    </location>
</feature>
<evidence type="ECO:0008006" key="4">
    <source>
        <dbReference type="Google" id="ProtNLM"/>
    </source>
</evidence>
<dbReference type="AlphaFoldDB" id="A0AAD7MWT0"/>
<name>A0AAD7MWT0_9AGAR</name>
<accession>A0AAD7MWT0</accession>
<proteinExistence type="predicted"/>